<dbReference type="RefSeq" id="WP_186503923.1">
    <property type="nucleotide sequence ID" value="NZ_JACOGK010000029.1"/>
</dbReference>
<comment type="subcellular location">
    <subcellularLocation>
        <location evidence="3">Cytoplasm</location>
    </subcellularLocation>
</comment>
<dbReference type="SUPFAM" id="SSF100950">
    <property type="entry name" value="NagB/RpiA/CoA transferase-like"/>
    <property type="match status" value="2"/>
</dbReference>
<keyword evidence="3" id="KW-0443">Lipid metabolism</keyword>
<keyword evidence="3" id="KW-0963">Cytoplasm</keyword>
<evidence type="ECO:0000256" key="1">
    <source>
        <dbReference type="ARBA" id="ARBA00009632"/>
    </source>
</evidence>
<evidence type="ECO:0000313" key="6">
    <source>
        <dbReference type="EMBL" id="MBC3537497.1"/>
    </source>
</evidence>
<dbReference type="Gene3D" id="3.30.750.70">
    <property type="entry name" value="4-hydroxybutyrate coenzyme like domains"/>
    <property type="match status" value="1"/>
</dbReference>
<evidence type="ECO:0000256" key="3">
    <source>
        <dbReference type="HAMAP-Rule" id="MF_03228"/>
    </source>
</evidence>
<keyword evidence="2 3" id="KW-0808">Transferase</keyword>
<reference evidence="6 7" key="1">
    <citation type="submission" date="2020-08" db="EMBL/GenBank/DDBJ databases">
        <authorList>
            <person name="Liu C."/>
            <person name="Sun Q."/>
        </authorList>
    </citation>
    <scope>NUCLEOTIDE SEQUENCE [LARGE SCALE GENOMIC DNA]</scope>
    <source>
        <strain evidence="6 7">NSJ-59</strain>
    </source>
</reference>
<dbReference type="InterPro" id="IPR046433">
    <property type="entry name" value="ActCoA_hydro"/>
</dbReference>
<dbReference type="Gene3D" id="3.40.1080.20">
    <property type="entry name" value="Acetyl-CoA hydrolase/transferase C-terminal domain"/>
    <property type="match status" value="1"/>
</dbReference>
<dbReference type="HAMAP" id="MF_03228">
    <property type="entry name" value="But_CoA_trans"/>
    <property type="match status" value="1"/>
</dbReference>
<dbReference type="InterPro" id="IPR026888">
    <property type="entry name" value="AcetylCoA_hyd_C"/>
</dbReference>
<dbReference type="Gene3D" id="3.40.1080.10">
    <property type="entry name" value="Glutaconate Coenzyme A-transferase"/>
    <property type="match status" value="1"/>
</dbReference>
<comment type="function">
    <text evidence="3">Coenzyme A-transferase that converts butyrate to butyryl-CoA.</text>
</comment>
<feature type="domain" description="Acetyl-CoA hydrolase/transferase N-terminal" evidence="4">
    <location>
        <begin position="9"/>
        <end position="194"/>
    </location>
</feature>
<dbReference type="PANTHER" id="PTHR21432:SF20">
    <property type="entry name" value="ACETYL-COA HYDROLASE"/>
    <property type="match status" value="1"/>
</dbReference>
<gene>
    <name evidence="6" type="ORF">H8J70_09560</name>
</gene>
<comment type="caution">
    <text evidence="6">The sequence shown here is derived from an EMBL/GenBank/DDBJ whole genome shotgun (WGS) entry which is preliminary data.</text>
</comment>
<proteinExistence type="inferred from homology"/>
<feature type="active site" description="5-glutamyl coenzyme A thioester intermediate" evidence="3">
    <location>
        <position position="247"/>
    </location>
</feature>
<sequence length="450" mass="49622">MYKLSQIAEEYQKKLVTPAQAAAVVKSGDRVSYGLGCSAPYDTDKALADHINNDGLKGIEIVNATIVKNEDYFTFTETESNDQVRFMSGHFNAFDRKMNKAGRCWFMPLLFNELPKYWEDIDVAILQVHEMDKWGNFNLGPQVADLRGVLRASKKVIVEVNKNMPKALGYETELNIADVDYIVEGSNHPMPIIPNKPATPVDEKIADFVVPMIENGSTLQLGIGGLPAAIGHKLAESDIQDLSGHTEMLVDPYVELYEAGKITGNKNRDKGKIIYTFAGGTQRLYDFIDDNQIVFNAPVNYVNNINVVASIDKFVSINSCINLDLYGQVCAESAGYRHISGTGGALDFAQGAYLSRGGKGFICVHSTRTLKDGTKESLIRPTLTPGSVVTTPRSAVHYIVTEYGVALLKGKSTWQRAEALINIAAPEFREELIKEAEKMGIWTNTSKTSY</sequence>
<dbReference type="Proteomes" id="UP000606870">
    <property type="component" value="Unassembled WGS sequence"/>
</dbReference>
<evidence type="ECO:0000259" key="4">
    <source>
        <dbReference type="Pfam" id="PF02550"/>
    </source>
</evidence>
<evidence type="ECO:0000256" key="2">
    <source>
        <dbReference type="ARBA" id="ARBA00022679"/>
    </source>
</evidence>
<accession>A0ABR6VJN1</accession>
<comment type="catalytic activity">
    <reaction evidence="3">
        <text>butanoate + acetyl-CoA = butanoyl-CoA + acetate</text>
        <dbReference type="Rhea" id="RHEA:30071"/>
        <dbReference type="ChEBI" id="CHEBI:17968"/>
        <dbReference type="ChEBI" id="CHEBI:30089"/>
        <dbReference type="ChEBI" id="CHEBI:57288"/>
        <dbReference type="ChEBI" id="CHEBI:57371"/>
    </reaction>
</comment>
<dbReference type="Pfam" id="PF02550">
    <property type="entry name" value="AcetylCoA_hydro"/>
    <property type="match status" value="1"/>
</dbReference>
<dbReference type="InterPro" id="IPR037171">
    <property type="entry name" value="NagB/RpiA_transferase-like"/>
</dbReference>
<keyword evidence="3" id="KW-0276">Fatty acid metabolism</keyword>
<feature type="binding site" evidence="3">
    <location>
        <position position="344"/>
    </location>
    <ligand>
        <name>CoA</name>
        <dbReference type="ChEBI" id="CHEBI:57287"/>
    </ligand>
</feature>
<dbReference type="InterPro" id="IPR023990">
    <property type="entry name" value="Butryl-CoA_acetate_CoA_Tfrase"/>
</dbReference>
<comment type="similarity">
    <text evidence="1 3">Belongs to the acetyl-CoA hydrolase/transferase family.</text>
</comment>
<evidence type="ECO:0000313" key="7">
    <source>
        <dbReference type="Proteomes" id="UP000606870"/>
    </source>
</evidence>
<dbReference type="PANTHER" id="PTHR21432">
    <property type="entry name" value="ACETYL-COA HYDROLASE-RELATED"/>
    <property type="match status" value="1"/>
</dbReference>
<feature type="binding site" evidence="3">
    <location>
        <position position="321"/>
    </location>
    <ligand>
        <name>CoA</name>
        <dbReference type="ChEBI" id="CHEBI:57287"/>
    </ligand>
</feature>
<dbReference type="EMBL" id="JACOGK010000029">
    <property type="protein sequence ID" value="MBC3537497.1"/>
    <property type="molecule type" value="Genomic_DNA"/>
</dbReference>
<evidence type="ECO:0000259" key="5">
    <source>
        <dbReference type="Pfam" id="PF13336"/>
    </source>
</evidence>
<organism evidence="6 7">
    <name type="scientific">Megasphaera hominis</name>
    <dbReference type="NCBI Taxonomy" id="159836"/>
    <lineage>
        <taxon>Bacteria</taxon>
        <taxon>Bacillati</taxon>
        <taxon>Bacillota</taxon>
        <taxon>Negativicutes</taxon>
        <taxon>Veillonellales</taxon>
        <taxon>Veillonellaceae</taxon>
        <taxon>Megasphaera</taxon>
    </lineage>
</organism>
<name>A0ABR6VJN1_9FIRM</name>
<feature type="domain" description="Acetyl-CoA hydrolase/transferase C-terminal" evidence="5">
    <location>
        <begin position="280"/>
        <end position="436"/>
    </location>
</feature>
<feature type="binding site" evidence="3">
    <location>
        <begin position="222"/>
        <end position="226"/>
    </location>
    <ligand>
        <name>CoA</name>
        <dbReference type="ChEBI" id="CHEBI:57287"/>
    </ligand>
</feature>
<protein>
    <recommendedName>
        <fullName evidence="3">Probable butyrate:acetyl-CoA coenzyme A-transferase</fullName>
        <shortName evidence="3">Butyrate CoA-transferase</shortName>
        <ecNumber evidence="3">2.8.3.-</ecNumber>
    </recommendedName>
</protein>
<dbReference type="EC" id="2.8.3.-" evidence="3"/>
<dbReference type="InterPro" id="IPR003702">
    <property type="entry name" value="ActCoA_hydro_N"/>
</dbReference>
<dbReference type="InterPro" id="IPR038460">
    <property type="entry name" value="AcetylCoA_hyd_C_sf"/>
</dbReference>
<keyword evidence="7" id="KW-1185">Reference proteome</keyword>
<comment type="pathway">
    <text evidence="3">Lipid metabolism; butanoate metabolism.</text>
</comment>
<dbReference type="Pfam" id="PF13336">
    <property type="entry name" value="AcetylCoA_hyd_C"/>
    <property type="match status" value="1"/>
</dbReference>